<dbReference type="Proteomes" id="UP001596516">
    <property type="component" value="Unassembled WGS sequence"/>
</dbReference>
<dbReference type="RefSeq" id="WP_377398167.1">
    <property type="nucleotide sequence ID" value="NZ_JBHTFQ010000001.1"/>
</dbReference>
<accession>A0ABW2UE93</accession>
<organism evidence="2 3">
    <name type="scientific">Plastorhodobacter daqingensis</name>
    <dbReference type="NCBI Taxonomy" id="1387281"/>
    <lineage>
        <taxon>Bacteria</taxon>
        <taxon>Pseudomonadati</taxon>
        <taxon>Pseudomonadota</taxon>
        <taxon>Alphaproteobacteria</taxon>
        <taxon>Rhodobacterales</taxon>
        <taxon>Paracoccaceae</taxon>
        <taxon>Plastorhodobacter</taxon>
    </lineage>
</organism>
<keyword evidence="3" id="KW-1185">Reference proteome</keyword>
<evidence type="ECO:0000313" key="2">
    <source>
        <dbReference type="EMBL" id="MFC7702919.1"/>
    </source>
</evidence>
<dbReference type="InterPro" id="IPR021308">
    <property type="entry name" value="GfcB"/>
</dbReference>
<feature type="signal peptide" evidence="1">
    <location>
        <begin position="1"/>
        <end position="23"/>
    </location>
</feature>
<dbReference type="EMBL" id="JBHTFQ010000001">
    <property type="protein sequence ID" value="MFC7702919.1"/>
    <property type="molecule type" value="Genomic_DNA"/>
</dbReference>
<gene>
    <name evidence="2" type="ORF">ACFQXB_01775</name>
</gene>
<evidence type="ECO:0000313" key="3">
    <source>
        <dbReference type="Proteomes" id="UP001596516"/>
    </source>
</evidence>
<dbReference type="InterPro" id="IPR023373">
    <property type="entry name" value="YmcC_sf"/>
</dbReference>
<keyword evidence="2" id="KW-0449">Lipoprotein</keyword>
<reference evidence="3" key="1">
    <citation type="journal article" date="2019" name="Int. J. Syst. Evol. Microbiol.">
        <title>The Global Catalogue of Microorganisms (GCM) 10K type strain sequencing project: providing services to taxonomists for standard genome sequencing and annotation.</title>
        <authorList>
            <consortium name="The Broad Institute Genomics Platform"/>
            <consortium name="The Broad Institute Genome Sequencing Center for Infectious Disease"/>
            <person name="Wu L."/>
            <person name="Ma J."/>
        </authorList>
    </citation>
    <scope>NUCLEOTIDE SEQUENCE [LARGE SCALE GENOMIC DNA]</scope>
    <source>
        <strain evidence="3">CGMCC 1.12750</strain>
    </source>
</reference>
<name>A0ABW2UE93_9RHOB</name>
<sequence>MGKVLAVKKATGLFALTAALVLAACGNQQTSDPIVDTIKALAGGLLGGGGAVEPAEPVTRAMIESSDVPMLMALVPSRGAQALLYQVGRNRGVAIYSTADASTLSLRDGILVASRGLGNDLMSAAVPTAAQVLSGSGSHNRSYFTLDGEDQTQRADFTCVLSRHASEPVDIIERRYAVHEVKETCSSSEHAFVNRYWIDGGGSIVQSIQWLGTDVGFLQLADLSI</sequence>
<dbReference type="Gene3D" id="2.40.360.10">
    <property type="entry name" value="YmcC-like"/>
    <property type="match status" value="1"/>
</dbReference>
<dbReference type="SUPFAM" id="SSF159270">
    <property type="entry name" value="YmcC-like"/>
    <property type="match status" value="1"/>
</dbReference>
<keyword evidence="1" id="KW-0732">Signal</keyword>
<protein>
    <submittedName>
        <fullName evidence="2">YjbF family lipoprotein</fullName>
    </submittedName>
</protein>
<dbReference type="PROSITE" id="PS51257">
    <property type="entry name" value="PROKAR_LIPOPROTEIN"/>
    <property type="match status" value="1"/>
</dbReference>
<comment type="caution">
    <text evidence="2">The sequence shown here is derived from an EMBL/GenBank/DDBJ whole genome shotgun (WGS) entry which is preliminary data.</text>
</comment>
<dbReference type="Pfam" id="PF11102">
    <property type="entry name" value="YjbF"/>
    <property type="match status" value="1"/>
</dbReference>
<evidence type="ECO:0000256" key="1">
    <source>
        <dbReference type="SAM" id="SignalP"/>
    </source>
</evidence>
<feature type="chain" id="PRO_5045968291" evidence="1">
    <location>
        <begin position="24"/>
        <end position="225"/>
    </location>
</feature>
<proteinExistence type="predicted"/>